<dbReference type="GO" id="GO:0004252">
    <property type="term" value="F:serine-type endopeptidase activity"/>
    <property type="evidence" value="ECO:0007669"/>
    <property type="project" value="InterPro"/>
</dbReference>
<evidence type="ECO:0000313" key="12">
    <source>
        <dbReference type="EMBL" id="CAG9811007.1"/>
    </source>
</evidence>
<keyword evidence="9" id="KW-0720">Serine protease</keyword>
<name>A0A9N9X0I5_9DIPT</name>
<dbReference type="InterPro" id="IPR043504">
    <property type="entry name" value="Peptidase_S1_PA_chymotrypsin"/>
</dbReference>
<evidence type="ECO:0000256" key="5">
    <source>
        <dbReference type="ARBA" id="ARBA00022859"/>
    </source>
</evidence>
<organism evidence="12 13">
    <name type="scientific">Chironomus riparius</name>
    <dbReference type="NCBI Taxonomy" id="315576"/>
    <lineage>
        <taxon>Eukaryota</taxon>
        <taxon>Metazoa</taxon>
        <taxon>Ecdysozoa</taxon>
        <taxon>Arthropoda</taxon>
        <taxon>Hexapoda</taxon>
        <taxon>Insecta</taxon>
        <taxon>Pterygota</taxon>
        <taxon>Neoptera</taxon>
        <taxon>Endopterygota</taxon>
        <taxon>Diptera</taxon>
        <taxon>Nematocera</taxon>
        <taxon>Chironomoidea</taxon>
        <taxon>Chironomidae</taxon>
        <taxon>Chironominae</taxon>
        <taxon>Chironomus</taxon>
    </lineage>
</organism>
<keyword evidence="6" id="KW-1015">Disulfide bond</keyword>
<dbReference type="PROSITE" id="PS50240">
    <property type="entry name" value="TRYPSIN_DOM"/>
    <property type="match status" value="1"/>
</dbReference>
<evidence type="ECO:0000256" key="1">
    <source>
        <dbReference type="ARBA" id="ARBA00004613"/>
    </source>
</evidence>
<evidence type="ECO:0000256" key="9">
    <source>
        <dbReference type="RuleBase" id="RU363034"/>
    </source>
</evidence>
<keyword evidence="5" id="KW-0391">Immunity</keyword>
<keyword evidence="3" id="KW-0399">Innate immunity</keyword>
<comment type="subcellular location">
    <subcellularLocation>
        <location evidence="1">Secreted</location>
    </subcellularLocation>
</comment>
<keyword evidence="7" id="KW-0325">Glycoprotein</keyword>
<reference evidence="12" key="1">
    <citation type="submission" date="2022-01" db="EMBL/GenBank/DDBJ databases">
        <authorList>
            <person name="King R."/>
        </authorList>
    </citation>
    <scope>NUCLEOTIDE SEQUENCE</scope>
</reference>
<gene>
    <name evidence="12" type="ORF">CHIRRI_LOCUS13817</name>
</gene>
<keyword evidence="2" id="KW-0964">Secreted</keyword>
<keyword evidence="13" id="KW-1185">Reference proteome</keyword>
<feature type="signal peptide" evidence="10">
    <location>
        <begin position="1"/>
        <end position="18"/>
    </location>
</feature>
<dbReference type="InterPro" id="IPR033116">
    <property type="entry name" value="TRYPSIN_SER"/>
</dbReference>
<dbReference type="AlphaFoldDB" id="A0A9N9X0I5"/>
<dbReference type="Proteomes" id="UP001153620">
    <property type="component" value="Chromosome 4"/>
</dbReference>
<dbReference type="InterPro" id="IPR009003">
    <property type="entry name" value="Peptidase_S1_PA"/>
</dbReference>
<evidence type="ECO:0000256" key="2">
    <source>
        <dbReference type="ARBA" id="ARBA00022525"/>
    </source>
</evidence>
<feature type="domain" description="Peptidase S1" evidence="11">
    <location>
        <begin position="168"/>
        <end position="438"/>
    </location>
</feature>
<evidence type="ECO:0000256" key="8">
    <source>
        <dbReference type="ARBA" id="ARBA00024195"/>
    </source>
</evidence>
<proteinExistence type="inferred from homology"/>
<sequence length="440" mass="50458">MNFKVLCLIFAHFVALYGQKIEYLSDLYENDECELENGAFGVCKAVTDCLQEYELYRKNQTTLRICTYNDAPSTSIICCPKTVVPQTITKQRNELDLTNFETCRNEFLQYRKMGVSINHFAEAFSNKIVPNNQKNCDFINKDISNDHFWQDGHHSCREQDGKFYLAQVAPAYAELVRKGDRPNIAAIGWTQKDKSILYNCGGSIITERYIVTAAHCRIFQKKEPDLVRLGDRYLLTSEDDEIAQQVRIEKFISHPDYTSAYHYNDIAMIKTLDRIVFNKFVVPSCIADLDAEHIAAFREKTWTVAGYGETEDRVRSNILLELKVKFVPYKECNETFSDNPDLPRGIADSQLCVKSIGKAMGEIVIYPDTCFGDSGSPLQYKTAFEVFPDDFNKTFLSHYYFSSNVIGIVSFGVDCSLNVPSVYTKLAYYRDWMKNVVQNN</sequence>
<dbReference type="PANTHER" id="PTHR24260">
    <property type="match status" value="1"/>
</dbReference>
<dbReference type="EMBL" id="OU895880">
    <property type="protein sequence ID" value="CAG9811007.1"/>
    <property type="molecule type" value="Genomic_DNA"/>
</dbReference>
<dbReference type="Pfam" id="PF00089">
    <property type="entry name" value="Trypsin"/>
    <property type="match status" value="1"/>
</dbReference>
<keyword evidence="4 10" id="KW-0732">Signal</keyword>
<comment type="similarity">
    <text evidence="8">Belongs to the peptidase S1 family. CLIP subfamily.</text>
</comment>
<dbReference type="CDD" id="cd00190">
    <property type="entry name" value="Tryp_SPc"/>
    <property type="match status" value="1"/>
</dbReference>
<dbReference type="PRINTS" id="PR00722">
    <property type="entry name" value="CHYMOTRYPSIN"/>
</dbReference>
<evidence type="ECO:0000256" key="7">
    <source>
        <dbReference type="ARBA" id="ARBA00023180"/>
    </source>
</evidence>
<dbReference type="InterPro" id="IPR001254">
    <property type="entry name" value="Trypsin_dom"/>
</dbReference>
<dbReference type="FunFam" id="2.40.10.10:FF:000028">
    <property type="entry name" value="Serine protease easter"/>
    <property type="match status" value="1"/>
</dbReference>
<accession>A0A9N9X0I5</accession>
<keyword evidence="9" id="KW-0645">Protease</keyword>
<keyword evidence="9" id="KW-0378">Hydrolase</keyword>
<evidence type="ECO:0000256" key="6">
    <source>
        <dbReference type="ARBA" id="ARBA00023157"/>
    </source>
</evidence>
<dbReference type="InterPro" id="IPR051333">
    <property type="entry name" value="CLIP_Serine_Protease"/>
</dbReference>
<dbReference type="PANTHER" id="PTHR24260:SF147">
    <property type="entry name" value="EG:BACR7A4.3 PROTEIN-RELATED"/>
    <property type="match status" value="1"/>
</dbReference>
<evidence type="ECO:0000256" key="10">
    <source>
        <dbReference type="SAM" id="SignalP"/>
    </source>
</evidence>
<dbReference type="OrthoDB" id="10004439at2759"/>
<evidence type="ECO:0000259" key="11">
    <source>
        <dbReference type="PROSITE" id="PS50240"/>
    </source>
</evidence>
<dbReference type="GO" id="GO:0045087">
    <property type="term" value="P:innate immune response"/>
    <property type="evidence" value="ECO:0007669"/>
    <property type="project" value="UniProtKB-KW"/>
</dbReference>
<evidence type="ECO:0000256" key="3">
    <source>
        <dbReference type="ARBA" id="ARBA00022588"/>
    </source>
</evidence>
<dbReference type="GO" id="GO:0006508">
    <property type="term" value="P:proteolysis"/>
    <property type="evidence" value="ECO:0007669"/>
    <property type="project" value="UniProtKB-KW"/>
</dbReference>
<evidence type="ECO:0000313" key="13">
    <source>
        <dbReference type="Proteomes" id="UP001153620"/>
    </source>
</evidence>
<dbReference type="InterPro" id="IPR018114">
    <property type="entry name" value="TRYPSIN_HIS"/>
</dbReference>
<dbReference type="PROSITE" id="PS00135">
    <property type="entry name" value="TRYPSIN_SER"/>
    <property type="match status" value="1"/>
</dbReference>
<reference evidence="12" key="2">
    <citation type="submission" date="2022-10" db="EMBL/GenBank/DDBJ databases">
        <authorList>
            <consortium name="ENA_rothamsted_submissions"/>
            <consortium name="culmorum"/>
            <person name="King R."/>
        </authorList>
    </citation>
    <scope>NUCLEOTIDE SEQUENCE</scope>
</reference>
<dbReference type="SUPFAM" id="SSF50494">
    <property type="entry name" value="Trypsin-like serine proteases"/>
    <property type="match status" value="1"/>
</dbReference>
<dbReference type="GO" id="GO:0005576">
    <property type="term" value="C:extracellular region"/>
    <property type="evidence" value="ECO:0007669"/>
    <property type="project" value="UniProtKB-SubCell"/>
</dbReference>
<dbReference type="InterPro" id="IPR001314">
    <property type="entry name" value="Peptidase_S1A"/>
</dbReference>
<evidence type="ECO:0000256" key="4">
    <source>
        <dbReference type="ARBA" id="ARBA00022729"/>
    </source>
</evidence>
<dbReference type="Gene3D" id="2.40.10.10">
    <property type="entry name" value="Trypsin-like serine proteases"/>
    <property type="match status" value="2"/>
</dbReference>
<dbReference type="PROSITE" id="PS00134">
    <property type="entry name" value="TRYPSIN_HIS"/>
    <property type="match status" value="1"/>
</dbReference>
<feature type="chain" id="PRO_5040198201" description="Peptidase S1 domain-containing protein" evidence="10">
    <location>
        <begin position="19"/>
        <end position="440"/>
    </location>
</feature>
<dbReference type="SMART" id="SM00020">
    <property type="entry name" value="Tryp_SPc"/>
    <property type="match status" value="1"/>
</dbReference>
<protein>
    <recommendedName>
        <fullName evidence="11">Peptidase S1 domain-containing protein</fullName>
    </recommendedName>
</protein>